<dbReference type="InterPro" id="IPR003593">
    <property type="entry name" value="AAA+_ATPase"/>
</dbReference>
<evidence type="ECO:0000313" key="7">
    <source>
        <dbReference type="EMBL" id="QJA54273.1"/>
    </source>
</evidence>
<dbReference type="PANTHER" id="PTHR45900:SF1">
    <property type="entry name" value="MITOCHONDRIAL DNA REPAIR PROTEIN RECA HOMOLOG-RELATED"/>
    <property type="match status" value="1"/>
</dbReference>
<evidence type="ECO:0000259" key="6">
    <source>
        <dbReference type="PROSITE" id="PS50162"/>
    </source>
</evidence>
<comment type="similarity">
    <text evidence="1">Belongs to the RecA family.</text>
</comment>
<evidence type="ECO:0000256" key="5">
    <source>
        <dbReference type="SAM" id="Coils"/>
    </source>
</evidence>
<keyword evidence="5" id="KW-0175">Coiled coil</keyword>
<dbReference type="SMART" id="SM00382">
    <property type="entry name" value="AAA"/>
    <property type="match status" value="1"/>
</dbReference>
<keyword evidence="4" id="KW-0233">DNA recombination</keyword>
<reference evidence="7" key="1">
    <citation type="submission" date="2020-03" db="EMBL/GenBank/DDBJ databases">
        <title>The deep terrestrial virosphere.</title>
        <authorList>
            <person name="Holmfeldt K."/>
            <person name="Nilsson E."/>
            <person name="Simone D."/>
            <person name="Lopez-Fernandez M."/>
            <person name="Wu X."/>
            <person name="de Brujin I."/>
            <person name="Lundin D."/>
            <person name="Andersson A."/>
            <person name="Bertilsson S."/>
            <person name="Dopson M."/>
        </authorList>
    </citation>
    <scope>NUCLEOTIDE SEQUENCE</scope>
    <source>
        <strain evidence="7">TM448A04580</strain>
    </source>
</reference>
<dbReference type="PANTHER" id="PTHR45900">
    <property type="entry name" value="RECA"/>
    <property type="match status" value="1"/>
</dbReference>
<dbReference type="InterPro" id="IPR049428">
    <property type="entry name" value="RecA-like_N"/>
</dbReference>
<sequence length="328" mass="36994">MKKKELKKLLKDKSKVNDTHCEAIPVELKIELTKEQKEKKEKLLKIVNEWNRENKEAMIKFAKDEPDKERLPFGNKRIDELTGNGGIAGNFIIIWGGEAVGKSTLCLMQVAEAQKRGKICAYIDLEHGFDKNRALLFNVNLEELLLIENCNSAEDAMNIVITLSKEKVVDLIIVDSIQAMTPIAENESKKGKERDMKEDEIALLAKKMGKFLRRTSTPIYKAKIAVILIGQSRTGGIGSFATHEELTGGRAQKHWSLLTLFMRTGTSSDAPTEKIDTGEVDEKNKPIKMDMKVGFDCVIKIQKTKTSSKPQETDIHIPYFFKSGFYSD</sequence>
<accession>A0A6H2A259</accession>
<keyword evidence="2" id="KW-0547">Nucleotide-binding</keyword>
<protein>
    <submittedName>
        <fullName evidence="7">Putative RecA</fullName>
    </submittedName>
</protein>
<dbReference type="Pfam" id="PF00154">
    <property type="entry name" value="RecA_N"/>
    <property type="match status" value="1"/>
</dbReference>
<evidence type="ECO:0000256" key="4">
    <source>
        <dbReference type="ARBA" id="ARBA00023172"/>
    </source>
</evidence>
<dbReference type="GO" id="GO:0005524">
    <property type="term" value="F:ATP binding"/>
    <property type="evidence" value="ECO:0007669"/>
    <property type="project" value="UniProtKB-KW"/>
</dbReference>
<name>A0A6H2A259_9ZZZZ</name>
<dbReference type="InterPro" id="IPR027417">
    <property type="entry name" value="P-loop_NTPase"/>
</dbReference>
<dbReference type="AlphaFoldDB" id="A0A6H2A259"/>
<gene>
    <name evidence="7" type="ORF">TM448A04580_0003</name>
</gene>
<evidence type="ECO:0000256" key="3">
    <source>
        <dbReference type="ARBA" id="ARBA00022840"/>
    </source>
</evidence>
<dbReference type="Gene3D" id="3.40.50.300">
    <property type="entry name" value="P-loop containing nucleotide triphosphate hydrolases"/>
    <property type="match status" value="1"/>
</dbReference>
<feature type="domain" description="RecA family profile 1" evidence="6">
    <location>
        <begin position="67"/>
        <end position="232"/>
    </location>
</feature>
<dbReference type="GO" id="GO:0140664">
    <property type="term" value="F:ATP-dependent DNA damage sensor activity"/>
    <property type="evidence" value="ECO:0007669"/>
    <property type="project" value="InterPro"/>
</dbReference>
<proteinExistence type="inferred from homology"/>
<dbReference type="SUPFAM" id="SSF52540">
    <property type="entry name" value="P-loop containing nucleoside triphosphate hydrolases"/>
    <property type="match status" value="1"/>
</dbReference>
<dbReference type="EMBL" id="MT144492">
    <property type="protein sequence ID" value="QJA54273.1"/>
    <property type="molecule type" value="Genomic_DNA"/>
</dbReference>
<feature type="coiled-coil region" evidence="5">
    <location>
        <begin position="33"/>
        <end position="60"/>
    </location>
</feature>
<dbReference type="InterPro" id="IPR020588">
    <property type="entry name" value="RecA_ATP-bd"/>
</dbReference>
<dbReference type="InterPro" id="IPR013765">
    <property type="entry name" value="DNA_recomb/repair_RecA"/>
</dbReference>
<keyword evidence="3" id="KW-0067">ATP-binding</keyword>
<dbReference type="GO" id="GO:0006310">
    <property type="term" value="P:DNA recombination"/>
    <property type="evidence" value="ECO:0007669"/>
    <property type="project" value="UniProtKB-KW"/>
</dbReference>
<dbReference type="GO" id="GO:0003697">
    <property type="term" value="F:single-stranded DNA binding"/>
    <property type="evidence" value="ECO:0007669"/>
    <property type="project" value="InterPro"/>
</dbReference>
<evidence type="ECO:0000256" key="2">
    <source>
        <dbReference type="ARBA" id="ARBA00022741"/>
    </source>
</evidence>
<dbReference type="GO" id="GO:0006281">
    <property type="term" value="P:DNA repair"/>
    <property type="evidence" value="ECO:0007669"/>
    <property type="project" value="InterPro"/>
</dbReference>
<evidence type="ECO:0000256" key="1">
    <source>
        <dbReference type="ARBA" id="ARBA00009391"/>
    </source>
</evidence>
<dbReference type="PROSITE" id="PS50162">
    <property type="entry name" value="RECA_2"/>
    <property type="match status" value="1"/>
</dbReference>
<organism evidence="7">
    <name type="scientific">viral metagenome</name>
    <dbReference type="NCBI Taxonomy" id="1070528"/>
    <lineage>
        <taxon>unclassified sequences</taxon>
        <taxon>metagenomes</taxon>
        <taxon>organismal metagenomes</taxon>
    </lineage>
</organism>